<evidence type="ECO:0000313" key="1">
    <source>
        <dbReference type="EMBL" id="ASA20924.1"/>
    </source>
</evidence>
<dbReference type="OrthoDB" id="2680020at2"/>
<organism evidence="1 2">
    <name type="scientific">Paenibacillus donghaensis</name>
    <dbReference type="NCBI Taxonomy" id="414771"/>
    <lineage>
        <taxon>Bacteria</taxon>
        <taxon>Bacillati</taxon>
        <taxon>Bacillota</taxon>
        <taxon>Bacilli</taxon>
        <taxon>Bacillales</taxon>
        <taxon>Paenibacillaceae</taxon>
        <taxon>Paenibacillus</taxon>
    </lineage>
</organism>
<dbReference type="KEGG" id="pdh:B9T62_09085"/>
<gene>
    <name evidence="1" type="ORF">B9T62_09085</name>
</gene>
<keyword evidence="2" id="KW-1185">Reference proteome</keyword>
<dbReference type="RefSeq" id="WP_087914940.1">
    <property type="nucleotide sequence ID" value="NZ_CP021780.1"/>
</dbReference>
<dbReference type="EMBL" id="CP021780">
    <property type="protein sequence ID" value="ASA20924.1"/>
    <property type="molecule type" value="Genomic_DNA"/>
</dbReference>
<name>A0A2Z2K7D8_9BACL</name>
<reference evidence="1 2" key="1">
    <citation type="submission" date="2017-06" db="EMBL/GenBank/DDBJ databases">
        <title>Complete genome sequence of Paenibacillus donghaensis KCTC 13049T isolated from East Sea sediment, South Korea.</title>
        <authorList>
            <person name="Jung B.K."/>
            <person name="Hong S.-J."/>
            <person name="Shin J.-H."/>
        </authorList>
    </citation>
    <scope>NUCLEOTIDE SEQUENCE [LARGE SCALE GENOMIC DNA]</scope>
    <source>
        <strain evidence="1 2">KCTC 13049</strain>
    </source>
</reference>
<dbReference type="AlphaFoldDB" id="A0A2Z2K7D8"/>
<proteinExistence type="predicted"/>
<dbReference type="Proteomes" id="UP000249890">
    <property type="component" value="Chromosome"/>
</dbReference>
<evidence type="ECO:0000313" key="2">
    <source>
        <dbReference type="Proteomes" id="UP000249890"/>
    </source>
</evidence>
<protein>
    <submittedName>
        <fullName evidence="1">Uncharacterized protein</fullName>
    </submittedName>
</protein>
<sequence length="76" mass="8602">MSLEGKLNQLCKGDIEIESIDLENMQVDVLFPYEIAAISIELEGKDDDEIIESFKSGVNSRLNNMIDHLNDCKLDE</sequence>
<accession>A0A2Z2K7D8</accession>